<evidence type="ECO:0000313" key="1">
    <source>
        <dbReference type="EMBL" id="KAL2815056.1"/>
    </source>
</evidence>
<dbReference type="EMBL" id="JBFXLS010000116">
    <property type="protein sequence ID" value="KAL2815056.1"/>
    <property type="molecule type" value="Genomic_DNA"/>
</dbReference>
<gene>
    <name evidence="1" type="ORF">BDW59DRAFT_166910</name>
</gene>
<protein>
    <submittedName>
        <fullName evidence="1">Uncharacterized protein</fullName>
    </submittedName>
</protein>
<accession>A0ABR4HHT9</accession>
<keyword evidence="2" id="KW-1185">Reference proteome</keyword>
<proteinExistence type="predicted"/>
<reference evidence="1 2" key="1">
    <citation type="submission" date="2024-07" db="EMBL/GenBank/DDBJ databases">
        <title>Section-level genome sequencing and comparative genomics of Aspergillus sections Usti and Cavernicolus.</title>
        <authorList>
            <consortium name="Lawrence Berkeley National Laboratory"/>
            <person name="Nybo J.L."/>
            <person name="Vesth T.C."/>
            <person name="Theobald S."/>
            <person name="Frisvad J.C."/>
            <person name="Larsen T.O."/>
            <person name="Kjaerboelling I."/>
            <person name="Rothschild-Mancinelli K."/>
            <person name="Lyhne E.K."/>
            <person name="Kogle M.E."/>
            <person name="Barry K."/>
            <person name="Clum A."/>
            <person name="Na H."/>
            <person name="Ledsgaard L."/>
            <person name="Lin J."/>
            <person name="Lipzen A."/>
            <person name="Kuo A."/>
            <person name="Riley R."/>
            <person name="Mondo S."/>
            <person name="LaButti K."/>
            <person name="Haridas S."/>
            <person name="Pangalinan J."/>
            <person name="Salamov A.A."/>
            <person name="Simmons B.A."/>
            <person name="Magnuson J.K."/>
            <person name="Chen J."/>
            <person name="Drula E."/>
            <person name="Henrissat B."/>
            <person name="Wiebenga A."/>
            <person name="Lubbers R.J."/>
            <person name="Gomes A.C."/>
            <person name="Makela M.R."/>
            <person name="Stajich J."/>
            <person name="Grigoriev I.V."/>
            <person name="Mortensen U.H."/>
            <person name="De vries R.P."/>
            <person name="Baker S.E."/>
            <person name="Andersen M.R."/>
        </authorList>
    </citation>
    <scope>NUCLEOTIDE SEQUENCE [LARGE SCALE GENOMIC DNA]</scope>
    <source>
        <strain evidence="1 2">CBS 600.67</strain>
    </source>
</reference>
<sequence>MSAGLSKPMPLQQKLTDPSTNSRAFKHTLWEHFLYPANLDQINATDTSCLRLLIMYVTADLIIQVQGRVDITRTFDGHELNKYIFGLFSDPDHLSLVGIPVSYNITQFAANQNISSATTVFMLNATSFNTLVPVTPSTHGYSTTLMAKLPSMMPHFDGSTGS</sequence>
<evidence type="ECO:0000313" key="2">
    <source>
        <dbReference type="Proteomes" id="UP001610335"/>
    </source>
</evidence>
<comment type="caution">
    <text evidence="1">The sequence shown here is derived from an EMBL/GenBank/DDBJ whole genome shotgun (WGS) entry which is preliminary data.</text>
</comment>
<name>A0ABR4HHT9_9EURO</name>
<organism evidence="1 2">
    <name type="scientific">Aspergillus cavernicola</name>
    <dbReference type="NCBI Taxonomy" id="176166"/>
    <lineage>
        <taxon>Eukaryota</taxon>
        <taxon>Fungi</taxon>
        <taxon>Dikarya</taxon>
        <taxon>Ascomycota</taxon>
        <taxon>Pezizomycotina</taxon>
        <taxon>Eurotiomycetes</taxon>
        <taxon>Eurotiomycetidae</taxon>
        <taxon>Eurotiales</taxon>
        <taxon>Aspergillaceae</taxon>
        <taxon>Aspergillus</taxon>
        <taxon>Aspergillus subgen. Nidulantes</taxon>
    </lineage>
</organism>
<dbReference type="Proteomes" id="UP001610335">
    <property type="component" value="Unassembled WGS sequence"/>
</dbReference>